<name>A0A8T1WCH3_9STRA</name>
<feature type="region of interest" description="Disordered" evidence="1">
    <location>
        <begin position="371"/>
        <end position="525"/>
    </location>
</feature>
<feature type="compositionally biased region" description="Pro residues" evidence="1">
    <location>
        <begin position="764"/>
        <end position="776"/>
    </location>
</feature>
<accession>A0A8T1WCH3</accession>
<evidence type="ECO:0000256" key="1">
    <source>
        <dbReference type="SAM" id="MobiDB-lite"/>
    </source>
</evidence>
<feature type="region of interest" description="Disordered" evidence="1">
    <location>
        <begin position="1155"/>
        <end position="1203"/>
    </location>
</feature>
<dbReference type="EMBL" id="JAGDFM010000024">
    <property type="protein sequence ID" value="KAG7391066.1"/>
    <property type="molecule type" value="Genomic_DNA"/>
</dbReference>
<evidence type="ECO:0000313" key="3">
    <source>
        <dbReference type="Proteomes" id="UP000694044"/>
    </source>
</evidence>
<feature type="compositionally biased region" description="Polar residues" evidence="1">
    <location>
        <begin position="418"/>
        <end position="428"/>
    </location>
</feature>
<feature type="compositionally biased region" description="Basic and acidic residues" evidence="1">
    <location>
        <begin position="480"/>
        <end position="492"/>
    </location>
</feature>
<dbReference type="AlphaFoldDB" id="A0A8T1WCH3"/>
<evidence type="ECO:0000313" key="2">
    <source>
        <dbReference type="EMBL" id="KAG7391066.1"/>
    </source>
</evidence>
<gene>
    <name evidence="2" type="ORF">PHYPSEUDO_005833</name>
</gene>
<dbReference type="OrthoDB" id="77829at2759"/>
<reference evidence="2" key="1">
    <citation type="submission" date="2021-02" db="EMBL/GenBank/DDBJ databases">
        <authorList>
            <person name="Palmer J.M."/>
        </authorList>
    </citation>
    <scope>NUCLEOTIDE SEQUENCE</scope>
    <source>
        <strain evidence="2">SCRP734</strain>
    </source>
</reference>
<feature type="region of interest" description="Disordered" evidence="1">
    <location>
        <begin position="710"/>
        <end position="924"/>
    </location>
</feature>
<feature type="region of interest" description="Disordered" evidence="1">
    <location>
        <begin position="129"/>
        <end position="152"/>
    </location>
</feature>
<feature type="compositionally biased region" description="Basic and acidic residues" evidence="1">
    <location>
        <begin position="913"/>
        <end position="924"/>
    </location>
</feature>
<feature type="compositionally biased region" description="Polar residues" evidence="1">
    <location>
        <begin position="723"/>
        <end position="736"/>
    </location>
</feature>
<keyword evidence="3" id="KW-1185">Reference proteome</keyword>
<proteinExistence type="predicted"/>
<protein>
    <submittedName>
        <fullName evidence="2">Uncharacterized protein</fullName>
    </submittedName>
</protein>
<feature type="compositionally biased region" description="Basic residues" evidence="1">
    <location>
        <begin position="793"/>
        <end position="806"/>
    </location>
</feature>
<organism evidence="2 3">
    <name type="scientific">Phytophthora pseudosyringae</name>
    <dbReference type="NCBI Taxonomy" id="221518"/>
    <lineage>
        <taxon>Eukaryota</taxon>
        <taxon>Sar</taxon>
        <taxon>Stramenopiles</taxon>
        <taxon>Oomycota</taxon>
        <taxon>Peronosporomycetes</taxon>
        <taxon>Peronosporales</taxon>
        <taxon>Peronosporaceae</taxon>
        <taxon>Phytophthora</taxon>
    </lineage>
</organism>
<sequence>MEIFNDLNLVLQLNQHIQGVSVSTTDGARLRTPASPPARQTSFKVLTNLECVSYSESREDAQFEHQRSIFLSVSSSDLPFHLQGDRDFNEASAIAKRRALRFSEAIKTRIEFLWDVAGGKKRAEMAQRVRQQQLADDEQGRGRRGQQSVRRAGAGNDIKQLLPPLEELDEEDYMALMLLIFKVLRDDFVLELAHKQIQCDWEVDSHHGKSLSFDQFFAAVFELVDVWTCDMEEATYDRFIHLLARRITRRVAVFLDGAELKLSLSDNFEPEVVVKAIPLRTVPKFVSVARVVAAIGVTTVGELARADPKEVERGRLEFIQRNNGGVVPESPSDMRKIGQDLQTLLAMFKSIALQFENISYALDNNVLRRIPTAAGPRPQPGDNRRDAGETIVGTGPADQSRPEGESVNGDVCIEAGINGNTRTRSLGNNPVGAKPPSASGGGNPQRTRNKSDAEIRQGQSTAGGGITSGSIRGDYTQSTDTDRPGSLVHDRNFAAVHNAENARPNERNVSVTGSKNNNPSTKTQALGASESSAPINSIHDLQLADAGVVNALRSTFLIEKAISIERQTELAAIREELVKFGVDFDAMKLPEEAVRDRYNTLYDLLVLRDGESLKTLAGVMLEQIKFELSVHGITVDEEEDVEEVYDGFFATVMTGTGDSIVQDAQRWMESTVQGNKVNDYIQHDFHELESLDEVELLGTKRGDEEFLGLLANDADSEDEAAETTNKPTGRKNSSPIQRKLSRVIVKIPHVATPQEDQTRSPGPVENPLPHSPPEQVPIPVKDDADEEASDERKKKKVKKKIGHVKPSHVGVPQPLAQTSAPVEEKHSSGGAQTEKSPAVGGGRKPKLTISTQANTEADVPENMAGVKNDNASLGPPIEATDASAPDDAKLNKSNTLSSRHGRSNTELDLDAASGKKDHHDTSDQHTARGALNIAIELEEDDTAQSVAGAKVDGERPISMEPKMPKILIGGSASATNVPVTGRYIQLLGLGTVLITKAERDFFQLLRSHESLDTDLVCFDIGTELDTALTKLQTIQGRVGNRVILFGGNPDEPDKTQLVAIDCLAHGALYFATIPFDFPRLREKIMTFFENSKQPYILRQRKPPGQAAQVGSSIGAGSLFAMHDEPRKVSTSVAFAKTPRRKLAVAISALPSLSHSAREIPQPLPQGLSETRRADFTPTAPSTPRSQSRNRSPRFSTALNKLIR</sequence>
<comment type="caution">
    <text evidence="2">The sequence shown here is derived from an EMBL/GenBank/DDBJ whole genome shotgun (WGS) entry which is preliminary data.</text>
</comment>
<dbReference type="Proteomes" id="UP000694044">
    <property type="component" value="Unassembled WGS sequence"/>
</dbReference>
<feature type="compositionally biased region" description="Polar residues" evidence="1">
    <location>
        <begin position="507"/>
        <end position="525"/>
    </location>
</feature>
<feature type="compositionally biased region" description="Polar residues" evidence="1">
    <location>
        <begin position="1178"/>
        <end position="1203"/>
    </location>
</feature>